<proteinExistence type="predicted"/>
<feature type="region of interest" description="Disordered" evidence="1">
    <location>
        <begin position="1"/>
        <end position="26"/>
    </location>
</feature>
<reference evidence="3" key="5">
    <citation type="journal article" date="2021" name="G3 (Bethesda)">
        <title>Aegilops tauschii genome assembly Aet v5.0 features greater sequence contiguity and improved annotation.</title>
        <authorList>
            <person name="Wang L."/>
            <person name="Zhu T."/>
            <person name="Rodriguez J.C."/>
            <person name="Deal K.R."/>
            <person name="Dubcovsky J."/>
            <person name="McGuire P.E."/>
            <person name="Lux T."/>
            <person name="Spannagl M."/>
            <person name="Mayer K.F.X."/>
            <person name="Baldrich P."/>
            <person name="Meyers B.C."/>
            <person name="Huo N."/>
            <person name="Gu Y.Q."/>
            <person name="Zhou H."/>
            <person name="Devos K.M."/>
            <person name="Bennetzen J.L."/>
            <person name="Unver T."/>
            <person name="Budak H."/>
            <person name="Gulick P.J."/>
            <person name="Galiba G."/>
            <person name="Kalapos B."/>
            <person name="Nelson D.R."/>
            <person name="Li P."/>
            <person name="You F.M."/>
            <person name="Luo M.C."/>
            <person name="Dvorak J."/>
        </authorList>
    </citation>
    <scope>NUCLEOTIDE SEQUENCE [LARGE SCALE GENOMIC DNA]</scope>
    <source>
        <strain evidence="3">cv. AL8/78</strain>
    </source>
</reference>
<sequence length="213" mass="24271">MEPTSCEETQQQTDLITTGTTARSTTPCAVTPPCPIQHGHLQTPAELRSYTHNTDIPAQLIPVLGQEFNSYDDAFNFFNDYAKHVGFGIRKGQKNKKKRYLYCVHSGKYTSSVHDADRQRNKVTKRTDCKTMMLLKERDDGTCVVKDIVIEHNHRLLDSPSTLVFLHSHKTIDPTVKEYIKDLHKTNVKHVNIMSLLSWLSGGRDKLPFTDKD</sequence>
<evidence type="ECO:0000259" key="2">
    <source>
        <dbReference type="Pfam" id="PF03101"/>
    </source>
</evidence>
<dbReference type="Pfam" id="PF03101">
    <property type="entry name" value="FAR1"/>
    <property type="match status" value="1"/>
</dbReference>
<reference evidence="4" key="1">
    <citation type="journal article" date="2014" name="Science">
        <title>Ancient hybridizations among the ancestral genomes of bread wheat.</title>
        <authorList>
            <consortium name="International Wheat Genome Sequencing Consortium,"/>
            <person name="Marcussen T."/>
            <person name="Sandve S.R."/>
            <person name="Heier L."/>
            <person name="Spannagl M."/>
            <person name="Pfeifer M."/>
            <person name="Jakobsen K.S."/>
            <person name="Wulff B.B."/>
            <person name="Steuernagel B."/>
            <person name="Mayer K.F."/>
            <person name="Olsen O.A."/>
        </authorList>
    </citation>
    <scope>NUCLEOTIDE SEQUENCE [LARGE SCALE GENOMIC DNA]</scope>
    <source>
        <strain evidence="4">cv. AL8/78</strain>
    </source>
</reference>
<dbReference type="Proteomes" id="UP000015105">
    <property type="component" value="Chromosome 2D"/>
</dbReference>
<dbReference type="EnsemblPlants" id="AET2Gv20498600.10">
    <property type="protein sequence ID" value="AET2Gv20498600.10"/>
    <property type="gene ID" value="AET2Gv20498600"/>
</dbReference>
<dbReference type="PANTHER" id="PTHR47482">
    <property type="entry name" value="OS11G0632001 PROTEIN"/>
    <property type="match status" value="1"/>
</dbReference>
<name>A0A453BGK4_AEGTS</name>
<dbReference type="InterPro" id="IPR004330">
    <property type="entry name" value="FAR1_DNA_bnd_dom"/>
</dbReference>
<reference evidence="3" key="4">
    <citation type="submission" date="2019-03" db="UniProtKB">
        <authorList>
            <consortium name="EnsemblPlants"/>
        </authorList>
    </citation>
    <scope>IDENTIFICATION</scope>
</reference>
<keyword evidence="4" id="KW-1185">Reference proteome</keyword>
<dbReference type="AlphaFoldDB" id="A0A453BGK4"/>
<dbReference type="PANTHER" id="PTHR47482:SF16">
    <property type="entry name" value="PROTEIN FAR1-RELATED SEQUENCE"/>
    <property type="match status" value="1"/>
</dbReference>
<dbReference type="Gramene" id="AET2Gv20498600.10">
    <property type="protein sequence ID" value="AET2Gv20498600.10"/>
    <property type="gene ID" value="AET2Gv20498600"/>
</dbReference>
<evidence type="ECO:0000313" key="3">
    <source>
        <dbReference type="EnsemblPlants" id="AET2Gv20498600.10"/>
    </source>
</evidence>
<evidence type="ECO:0000313" key="4">
    <source>
        <dbReference type="Proteomes" id="UP000015105"/>
    </source>
</evidence>
<organism evidence="3 4">
    <name type="scientific">Aegilops tauschii subsp. strangulata</name>
    <name type="common">Goatgrass</name>
    <dbReference type="NCBI Taxonomy" id="200361"/>
    <lineage>
        <taxon>Eukaryota</taxon>
        <taxon>Viridiplantae</taxon>
        <taxon>Streptophyta</taxon>
        <taxon>Embryophyta</taxon>
        <taxon>Tracheophyta</taxon>
        <taxon>Spermatophyta</taxon>
        <taxon>Magnoliopsida</taxon>
        <taxon>Liliopsida</taxon>
        <taxon>Poales</taxon>
        <taxon>Poaceae</taxon>
        <taxon>BOP clade</taxon>
        <taxon>Pooideae</taxon>
        <taxon>Triticodae</taxon>
        <taxon>Triticeae</taxon>
        <taxon>Triticinae</taxon>
        <taxon>Aegilops</taxon>
    </lineage>
</organism>
<accession>A0A453BGK4</accession>
<reference evidence="3" key="3">
    <citation type="journal article" date="2017" name="Nature">
        <title>Genome sequence of the progenitor of the wheat D genome Aegilops tauschii.</title>
        <authorList>
            <person name="Luo M.C."/>
            <person name="Gu Y.Q."/>
            <person name="Puiu D."/>
            <person name="Wang H."/>
            <person name="Twardziok S.O."/>
            <person name="Deal K.R."/>
            <person name="Huo N."/>
            <person name="Zhu T."/>
            <person name="Wang L."/>
            <person name="Wang Y."/>
            <person name="McGuire P.E."/>
            <person name="Liu S."/>
            <person name="Long H."/>
            <person name="Ramasamy R.K."/>
            <person name="Rodriguez J.C."/>
            <person name="Van S.L."/>
            <person name="Yuan L."/>
            <person name="Wang Z."/>
            <person name="Xia Z."/>
            <person name="Xiao L."/>
            <person name="Anderson O.D."/>
            <person name="Ouyang S."/>
            <person name="Liang Y."/>
            <person name="Zimin A.V."/>
            <person name="Pertea G."/>
            <person name="Qi P."/>
            <person name="Bennetzen J.L."/>
            <person name="Dai X."/>
            <person name="Dawson M.W."/>
            <person name="Muller H.G."/>
            <person name="Kugler K."/>
            <person name="Rivarola-Duarte L."/>
            <person name="Spannagl M."/>
            <person name="Mayer K.F.X."/>
            <person name="Lu F.H."/>
            <person name="Bevan M.W."/>
            <person name="Leroy P."/>
            <person name="Li P."/>
            <person name="You F.M."/>
            <person name="Sun Q."/>
            <person name="Liu Z."/>
            <person name="Lyons E."/>
            <person name="Wicker T."/>
            <person name="Salzberg S.L."/>
            <person name="Devos K.M."/>
            <person name="Dvorak J."/>
        </authorList>
    </citation>
    <scope>NUCLEOTIDE SEQUENCE [LARGE SCALE GENOMIC DNA]</scope>
    <source>
        <strain evidence="3">cv. AL8/78</strain>
    </source>
</reference>
<reference evidence="4" key="2">
    <citation type="journal article" date="2017" name="Nat. Plants">
        <title>The Aegilops tauschii genome reveals multiple impacts of transposons.</title>
        <authorList>
            <person name="Zhao G."/>
            <person name="Zou C."/>
            <person name="Li K."/>
            <person name="Wang K."/>
            <person name="Li T."/>
            <person name="Gao L."/>
            <person name="Zhang X."/>
            <person name="Wang H."/>
            <person name="Yang Z."/>
            <person name="Liu X."/>
            <person name="Jiang W."/>
            <person name="Mao L."/>
            <person name="Kong X."/>
            <person name="Jiao Y."/>
            <person name="Jia J."/>
        </authorList>
    </citation>
    <scope>NUCLEOTIDE SEQUENCE [LARGE SCALE GENOMIC DNA]</scope>
    <source>
        <strain evidence="4">cv. AL8/78</strain>
    </source>
</reference>
<evidence type="ECO:0000256" key="1">
    <source>
        <dbReference type="SAM" id="MobiDB-lite"/>
    </source>
</evidence>
<protein>
    <recommendedName>
        <fullName evidence="2">FAR1 domain-containing protein</fullName>
    </recommendedName>
</protein>
<feature type="domain" description="FAR1" evidence="2">
    <location>
        <begin position="76"/>
        <end position="157"/>
    </location>
</feature>